<dbReference type="InterPro" id="IPR000504">
    <property type="entry name" value="RRM_dom"/>
</dbReference>
<comment type="caution">
    <text evidence="5">The sequence shown here is derived from an EMBL/GenBank/DDBJ whole genome shotgun (WGS) entry which is preliminary data.</text>
</comment>
<gene>
    <name evidence="5" type="ORF">LENED_007286</name>
</gene>
<name>A0A1Q3EDZ3_LENED</name>
<dbReference type="InterPro" id="IPR034862">
    <property type="entry name" value="Fungal_Mei2-like_RRM3"/>
</dbReference>
<dbReference type="SUPFAM" id="SSF54928">
    <property type="entry name" value="RNA-binding domain, RBD"/>
    <property type="match status" value="1"/>
</dbReference>
<protein>
    <submittedName>
        <fullName evidence="5">Meiosis protein mei2</fullName>
    </submittedName>
</protein>
<dbReference type="Proteomes" id="UP000188533">
    <property type="component" value="Unassembled WGS sequence"/>
</dbReference>
<dbReference type="InterPro" id="IPR012677">
    <property type="entry name" value="Nucleotide-bd_a/b_plait_sf"/>
</dbReference>
<dbReference type="Gene3D" id="3.30.70.330">
    <property type="match status" value="1"/>
</dbReference>
<keyword evidence="6" id="KW-1185">Reference proteome</keyword>
<feature type="compositionally biased region" description="Polar residues" evidence="3">
    <location>
        <begin position="699"/>
        <end position="710"/>
    </location>
</feature>
<dbReference type="Pfam" id="PF04059">
    <property type="entry name" value="RRM_2"/>
    <property type="match status" value="1"/>
</dbReference>
<organism evidence="5 6">
    <name type="scientific">Lentinula edodes</name>
    <name type="common">Shiitake mushroom</name>
    <name type="synonym">Lentinus edodes</name>
    <dbReference type="NCBI Taxonomy" id="5353"/>
    <lineage>
        <taxon>Eukaryota</taxon>
        <taxon>Fungi</taxon>
        <taxon>Dikarya</taxon>
        <taxon>Basidiomycota</taxon>
        <taxon>Agaricomycotina</taxon>
        <taxon>Agaricomycetes</taxon>
        <taxon>Agaricomycetidae</taxon>
        <taxon>Agaricales</taxon>
        <taxon>Marasmiineae</taxon>
        <taxon>Omphalotaceae</taxon>
        <taxon>Lentinula</taxon>
    </lineage>
</organism>
<feature type="region of interest" description="Disordered" evidence="3">
    <location>
        <begin position="117"/>
        <end position="148"/>
    </location>
</feature>
<feature type="domain" description="RRM" evidence="4">
    <location>
        <begin position="741"/>
        <end position="825"/>
    </location>
</feature>
<dbReference type="PROSITE" id="PS50102">
    <property type="entry name" value="RRM"/>
    <property type="match status" value="1"/>
</dbReference>
<evidence type="ECO:0000256" key="2">
    <source>
        <dbReference type="PROSITE-ProRule" id="PRU00176"/>
    </source>
</evidence>
<dbReference type="PANTHER" id="PTHR23189">
    <property type="entry name" value="RNA RECOGNITION MOTIF-CONTAINING"/>
    <property type="match status" value="1"/>
</dbReference>
<evidence type="ECO:0000256" key="3">
    <source>
        <dbReference type="SAM" id="MobiDB-lite"/>
    </source>
</evidence>
<keyword evidence="1 2" id="KW-0694">RNA-binding</keyword>
<evidence type="ECO:0000313" key="5">
    <source>
        <dbReference type="EMBL" id="GAW05427.1"/>
    </source>
</evidence>
<sequence>MTLGLHQYSILVSGVFSNGDGLQPRLQTVIKPHPPRLQHSPSLPNIWFPPHSGPIPPKLIRMSFDNDHLLLDSEYSKKHEAPPQLSDKKQSEKPNVVPFREKPLTNRPHVKINAQNTPSRRHRIDNEPHKLLTPPLTPSSSIRTTTSVDSSLGHGDNFAVVLSTEVAGRDDDLCPSRFLRVDNFSPDVPQKVVQNAISSLITTPQLARYRPDTKFPAPTTSFNKDDIAQTNRRKSFLENPIKGLLLRSGFVFLAFHDLRDAIAAKTYFETRQSDVFDSCVDQATNEIGRKRLTGTFLTMDQVTIELGESTFLESMDASFQLTVEPDVPLEDVSINLTKRTYNEDVETKKSVRIATREIVLLQTFLESFGDIRSFSDTTPDNEGRASHSECKTFRVEFFDIRETTSAYEALDGMAMFGMRIKVSGRENLESIENTKSTADHEDSDVIQAEKTTIVPFPISRASDDCIQPFGPPGQLSQTRQLFSLSLPVDGLSNDDTPLTAFSDPSENRGSPPVFYTSETHVVNGTQVGINGKTPDERNTLDPQHQLVQSYYGFAYPALDRAANQTPLIPYFASTPTPPPLAFHSGYLSPPPPPRFLGPGPINTFSGGIPLERDPYAMQHINMAWPIEMNGIPAYPSGFPLNANAPPPQDPYWLQGATPTGFSGSTASYFSPGVPCLPGRPPNEESSAPPSSSAPEGSPCSNDSPSPSHNVKTSLTSTSKKETSEHNQLNLVKIETGVDTRTTIMIKNIPNKMTDKDLMHYIAKVCPRRIDFLYLRMDFKNGCNVGYAFVNFISVEDLVLFAKSRLGQKWNMFSSEKVLQMSYANYQGKEALVEKFKNSCIMDEREAWRPKIFYSDPGPEQGLPEPFPSATHQRRKERSSHNRGDLFVPGNCSLPTQNLLNAPFGPRRFDSSPHRRERERNHRRQRTTTTRE</sequence>
<dbReference type="InterPro" id="IPR007201">
    <property type="entry name" value="Mei2-like_Rrm_C"/>
</dbReference>
<dbReference type="STRING" id="5353.A0A1Q3EDZ3"/>
<feature type="compositionally biased region" description="Basic and acidic residues" evidence="3">
    <location>
        <begin position="906"/>
        <end position="919"/>
    </location>
</feature>
<dbReference type="CDD" id="cd12532">
    <property type="entry name" value="RRM3_MEI2_fungi"/>
    <property type="match status" value="1"/>
</dbReference>
<evidence type="ECO:0000313" key="6">
    <source>
        <dbReference type="Proteomes" id="UP000188533"/>
    </source>
</evidence>
<feature type="compositionally biased region" description="Polar residues" evidence="3">
    <location>
        <begin position="138"/>
        <end position="148"/>
    </location>
</feature>
<feature type="region of interest" description="Disordered" evidence="3">
    <location>
        <begin position="854"/>
        <end position="931"/>
    </location>
</feature>
<reference evidence="5 6" key="1">
    <citation type="submission" date="2016-08" db="EMBL/GenBank/DDBJ databases">
        <authorList>
            <consortium name="Lentinula edodes genome sequencing consortium"/>
            <person name="Sakamoto Y."/>
            <person name="Nakade K."/>
            <person name="Sato S."/>
            <person name="Yoshida Y."/>
            <person name="Miyazaki K."/>
            <person name="Natsume S."/>
            <person name="Konno N."/>
        </authorList>
    </citation>
    <scope>NUCLEOTIDE SEQUENCE [LARGE SCALE GENOMIC DNA]</scope>
    <source>
        <strain evidence="5 6">NBRC 111202</strain>
    </source>
</reference>
<evidence type="ECO:0000259" key="4">
    <source>
        <dbReference type="PROSITE" id="PS50102"/>
    </source>
</evidence>
<proteinExistence type="predicted"/>
<accession>A0A1Q3EDZ3</accession>
<dbReference type="InterPro" id="IPR035979">
    <property type="entry name" value="RBD_domain_sf"/>
</dbReference>
<feature type="region of interest" description="Disordered" evidence="3">
    <location>
        <begin position="672"/>
        <end position="727"/>
    </location>
</feature>
<feature type="compositionally biased region" description="Low complexity" evidence="3">
    <location>
        <begin position="683"/>
        <end position="698"/>
    </location>
</feature>
<dbReference type="AlphaFoldDB" id="A0A1Q3EDZ3"/>
<reference evidence="5 6" key="2">
    <citation type="submission" date="2017-02" db="EMBL/GenBank/DDBJ databases">
        <title>A genome survey and senescence transcriptome analysis in Lentinula edodes.</title>
        <authorList>
            <person name="Sakamoto Y."/>
            <person name="Nakade K."/>
            <person name="Sato S."/>
            <person name="Yoshida Y."/>
            <person name="Miyazaki K."/>
            <person name="Natsume S."/>
            <person name="Konno N."/>
        </authorList>
    </citation>
    <scope>NUCLEOTIDE SEQUENCE [LARGE SCALE GENOMIC DNA]</scope>
    <source>
        <strain evidence="5 6">NBRC 111202</strain>
    </source>
</reference>
<dbReference type="EMBL" id="BDGU01000250">
    <property type="protein sequence ID" value="GAW05427.1"/>
    <property type="molecule type" value="Genomic_DNA"/>
</dbReference>
<dbReference type="GO" id="GO:0003723">
    <property type="term" value="F:RNA binding"/>
    <property type="evidence" value="ECO:0007669"/>
    <property type="project" value="UniProtKB-UniRule"/>
</dbReference>
<evidence type="ECO:0000256" key="1">
    <source>
        <dbReference type="ARBA" id="ARBA00022884"/>
    </source>
</evidence>